<evidence type="ECO:0000313" key="3">
    <source>
        <dbReference type="Proteomes" id="UP001365846"/>
    </source>
</evidence>
<feature type="domain" description="BLUF" evidence="1">
    <location>
        <begin position="4"/>
        <end position="95"/>
    </location>
</feature>
<dbReference type="SUPFAM" id="SSF54975">
    <property type="entry name" value="Acylphosphatase/BLUF domain-like"/>
    <property type="match status" value="1"/>
</dbReference>
<dbReference type="PROSITE" id="PS50925">
    <property type="entry name" value="BLUF"/>
    <property type="match status" value="1"/>
</dbReference>
<comment type="caution">
    <text evidence="2">The sequence shown here is derived from an EMBL/GenBank/DDBJ whole genome shotgun (WGS) entry which is preliminary data.</text>
</comment>
<protein>
    <submittedName>
        <fullName evidence="2">BLUF domain-containing protein</fullName>
    </submittedName>
</protein>
<dbReference type="InterPro" id="IPR036046">
    <property type="entry name" value="Acylphosphatase-like_dom_sf"/>
</dbReference>
<dbReference type="Proteomes" id="UP001365846">
    <property type="component" value="Unassembled WGS sequence"/>
</dbReference>
<gene>
    <name evidence="2" type="ORF">WKW77_21415</name>
</gene>
<evidence type="ECO:0000259" key="1">
    <source>
        <dbReference type="PROSITE" id="PS50925"/>
    </source>
</evidence>
<dbReference type="Gene3D" id="3.30.70.100">
    <property type="match status" value="1"/>
</dbReference>
<keyword evidence="3" id="KW-1185">Reference proteome</keyword>
<sequence>MPPLREVLYISLLATDQSTTVVGQIVAVSRARNLRDGITGLLVFDGMRFCQHFEGPPEAVQALLARLAADPRHVELRVLYDGELTQRRYQRFEMGLADVDDREDLGDVNALRGIAALEYFIALRSRFDISG</sequence>
<proteinExistence type="predicted"/>
<reference evidence="2 3" key="1">
    <citation type="submission" date="2024-03" db="EMBL/GenBank/DDBJ databases">
        <title>Novel species of the genus Variovorax.</title>
        <authorList>
            <person name="Liu Q."/>
            <person name="Xin Y.-H."/>
        </authorList>
    </citation>
    <scope>NUCLEOTIDE SEQUENCE [LARGE SCALE GENOMIC DNA]</scope>
    <source>
        <strain evidence="2 3">KACC 18899</strain>
    </source>
</reference>
<accession>A0ABU8VJ25</accession>
<dbReference type="EMBL" id="JBBKZU010000009">
    <property type="protein sequence ID" value="MEJ8813660.1"/>
    <property type="molecule type" value="Genomic_DNA"/>
</dbReference>
<evidence type="ECO:0000313" key="2">
    <source>
        <dbReference type="EMBL" id="MEJ8813660.1"/>
    </source>
</evidence>
<dbReference type="Pfam" id="PF04940">
    <property type="entry name" value="BLUF"/>
    <property type="match status" value="1"/>
</dbReference>
<organism evidence="2 3">
    <name type="scientific">Variovorax ureilyticus</name>
    <dbReference type="NCBI Taxonomy" id="1836198"/>
    <lineage>
        <taxon>Bacteria</taxon>
        <taxon>Pseudomonadati</taxon>
        <taxon>Pseudomonadota</taxon>
        <taxon>Betaproteobacteria</taxon>
        <taxon>Burkholderiales</taxon>
        <taxon>Comamonadaceae</taxon>
        <taxon>Variovorax</taxon>
    </lineage>
</organism>
<dbReference type="RefSeq" id="WP_340358898.1">
    <property type="nucleotide sequence ID" value="NZ_JBBKZU010000009.1"/>
</dbReference>
<dbReference type="SMART" id="SM01034">
    <property type="entry name" value="BLUF"/>
    <property type="match status" value="1"/>
</dbReference>
<name>A0ABU8VJ25_9BURK</name>
<dbReference type="InterPro" id="IPR007024">
    <property type="entry name" value="BLUF_domain"/>
</dbReference>